<dbReference type="EMBL" id="BMAR01000018">
    <property type="protein sequence ID" value="GFR47507.1"/>
    <property type="molecule type" value="Genomic_DNA"/>
</dbReference>
<keyword evidence="2" id="KW-0812">Transmembrane</keyword>
<dbReference type="Pfam" id="PF05140">
    <property type="entry name" value="ResB"/>
    <property type="match status" value="1"/>
</dbReference>
<comment type="caution">
    <text evidence="8">The sequence shown here is derived from an EMBL/GenBank/DDBJ whole genome shotgun (WGS) entry which is preliminary data.</text>
</comment>
<sequence length="616" mass="65572">MAFAHRGILQQIHNQTQRPITLDRRLVRCLAKGKQTGKKKLTLTEKLRSNNAAPHLDMFEAPKPQSDDSGEPSTSGSGLPDRGLVAAVGSARNSNIVKVTWRRLLKELSSLPRAIAIMALIAGLSGLGTIIPQNKPLEYYIANYPAEGPHKVLGFLSYDVITALQLDHIYSADYFYLSMALLAASLTACTYTRQWPAVKVAQRWRFLTQPSSLTRQGRTEVLPNARICDLGALLLRRGYQVFLRGDSLYAFKGLAGKLGPIGVHAALLLCLLGTSWSGFGSLKGAVMCPEGQDFQVSSFLHPGSPLATMPEAASNVMHVNRFLIDYRPDGSVAQFYSDLSLTDPRDGSELLRKTISVNDPFRYKGVTMYQTDWSLSAVTLRVLGQDAPLARAAEAAAAAASTGEDTPAAAAAAAERTAFNLPMASLEGRPGVAGRLWATFLPLGKAAPDGSAPRGISILARDPQSVVFYDASGQFVGVRRPGSGKPITVEGLQLVVEDVVGATGLEIKSDPGVPVVYAGFGGLMVTTLVSYLSHSQVWALQQGSNLFVSGRTNRAKLEFETELDAILDQVPELRPAASEAVEGAEAETGGGMSRVAGTNASSNSAAGEVTAAASME</sequence>
<dbReference type="Proteomes" id="UP001054857">
    <property type="component" value="Unassembled WGS sequence"/>
</dbReference>
<reference evidence="8 9" key="1">
    <citation type="journal article" date="2021" name="Sci. Rep.">
        <title>Genome sequencing of the multicellular alga Astrephomene provides insights into convergent evolution of germ-soma differentiation.</title>
        <authorList>
            <person name="Yamashita S."/>
            <person name="Yamamoto K."/>
            <person name="Matsuzaki R."/>
            <person name="Suzuki S."/>
            <person name="Yamaguchi H."/>
            <person name="Hirooka S."/>
            <person name="Minakuchi Y."/>
            <person name="Miyagishima S."/>
            <person name="Kawachi M."/>
            <person name="Toyoda A."/>
            <person name="Nozaki H."/>
        </authorList>
    </citation>
    <scope>NUCLEOTIDE SEQUENCE [LARGE SCALE GENOMIC DNA]</scope>
    <source>
        <strain evidence="8 9">NIES-4017</strain>
    </source>
</reference>
<keyword evidence="9" id="KW-1185">Reference proteome</keyword>
<accession>A0AAD3DUU3</accession>
<evidence type="ECO:0000256" key="3">
    <source>
        <dbReference type="ARBA" id="ARBA00022748"/>
    </source>
</evidence>
<evidence type="ECO:0000256" key="6">
    <source>
        <dbReference type="SAM" id="MobiDB-lite"/>
    </source>
</evidence>
<evidence type="ECO:0000259" key="7">
    <source>
        <dbReference type="Pfam" id="PF05140"/>
    </source>
</evidence>
<keyword evidence="5" id="KW-0472">Membrane</keyword>
<evidence type="ECO:0000256" key="1">
    <source>
        <dbReference type="ARBA" id="ARBA00004141"/>
    </source>
</evidence>
<dbReference type="AlphaFoldDB" id="A0AAD3DUU3"/>
<feature type="compositionally biased region" description="Low complexity" evidence="6">
    <location>
        <begin position="576"/>
        <end position="587"/>
    </location>
</feature>
<dbReference type="PANTHER" id="PTHR31566">
    <property type="entry name" value="CYTOCHROME C BIOGENESIS PROTEIN CCS1, CHLOROPLASTIC"/>
    <property type="match status" value="1"/>
</dbReference>
<keyword evidence="3" id="KW-0201">Cytochrome c-type biogenesis</keyword>
<dbReference type="GO" id="GO:0016020">
    <property type="term" value="C:membrane"/>
    <property type="evidence" value="ECO:0007669"/>
    <property type="project" value="UniProtKB-SubCell"/>
</dbReference>
<keyword evidence="4" id="KW-1133">Transmembrane helix</keyword>
<feature type="region of interest" description="Disordered" evidence="6">
    <location>
        <begin position="52"/>
        <end position="80"/>
    </location>
</feature>
<evidence type="ECO:0000256" key="2">
    <source>
        <dbReference type="ARBA" id="ARBA00022692"/>
    </source>
</evidence>
<dbReference type="GO" id="GO:0017004">
    <property type="term" value="P:cytochrome complex assembly"/>
    <property type="evidence" value="ECO:0007669"/>
    <property type="project" value="UniProtKB-KW"/>
</dbReference>
<evidence type="ECO:0000256" key="4">
    <source>
        <dbReference type="ARBA" id="ARBA00022989"/>
    </source>
</evidence>
<feature type="domain" description="ResB-like" evidence="7">
    <location>
        <begin position="114"/>
        <end position="564"/>
    </location>
</feature>
<proteinExistence type="inferred from homology"/>
<protein>
    <recommendedName>
        <fullName evidence="7">ResB-like domain-containing protein</fullName>
    </recommendedName>
</protein>
<feature type="region of interest" description="Disordered" evidence="6">
    <location>
        <begin position="576"/>
        <end position="616"/>
    </location>
</feature>
<dbReference type="HAMAP" id="MF_01392">
    <property type="entry name" value="CytC_Ccs1"/>
    <property type="match status" value="1"/>
</dbReference>
<gene>
    <name evidence="8" type="ORF">Agub_g9236</name>
</gene>
<dbReference type="InterPro" id="IPR007816">
    <property type="entry name" value="ResB-like_domain"/>
</dbReference>
<organism evidence="8 9">
    <name type="scientific">Astrephomene gubernaculifera</name>
    <dbReference type="NCBI Taxonomy" id="47775"/>
    <lineage>
        <taxon>Eukaryota</taxon>
        <taxon>Viridiplantae</taxon>
        <taxon>Chlorophyta</taxon>
        <taxon>core chlorophytes</taxon>
        <taxon>Chlorophyceae</taxon>
        <taxon>CS clade</taxon>
        <taxon>Chlamydomonadales</taxon>
        <taxon>Astrephomenaceae</taxon>
        <taxon>Astrephomene</taxon>
    </lineage>
</organism>
<name>A0AAD3DUU3_9CHLO</name>
<comment type="subcellular location">
    <subcellularLocation>
        <location evidence="1">Membrane</location>
        <topology evidence="1">Multi-pass membrane protein</topology>
    </subcellularLocation>
</comment>
<evidence type="ECO:0000256" key="5">
    <source>
        <dbReference type="ARBA" id="ARBA00023136"/>
    </source>
</evidence>
<evidence type="ECO:0000313" key="9">
    <source>
        <dbReference type="Proteomes" id="UP001054857"/>
    </source>
</evidence>
<dbReference type="InterPro" id="IPR023494">
    <property type="entry name" value="Cyt_c_bgen_Ccs1/CcsB/ResB"/>
</dbReference>
<evidence type="ECO:0000313" key="8">
    <source>
        <dbReference type="EMBL" id="GFR47507.1"/>
    </source>
</evidence>
<dbReference type="PANTHER" id="PTHR31566:SF0">
    <property type="entry name" value="CYTOCHROME C BIOGENESIS PROTEIN CCS1, CHLOROPLASTIC"/>
    <property type="match status" value="1"/>
</dbReference>